<sequence length="403" mass="44460">MTAYRYRALNATGKLVKGVLEGDSERQIRANLRGQQLRPVEVAEATQAARPGIDRFLAARVSTSDLALITRQLSTLVLSNLPLDECLQAVAEQTRKSRIKGVLLQVRSRVAEGHTLAYAMGEFPRIFNEMYRAMVTAGEAAGFLGPVLEQLADYGEQRQYTQQKLKMAMIYPFILLGVAITVVVALMVFVVPELIGIFAHTNAELPLLTRILIATSDFIRDFGLWVLVGVVVTGVVIQQLLRNPQRRRRWHLTLLYIPGISGLLKALDTARFASTLSILMASGVPLLESLRIAGAVLTNLILRESSVNVAERVQEGSSLHRALQQSGHFPPMMVHMVASGEASGELENMLERSAMNQERELETALGTMMALFEPLMVIFMGVMVLLVVLAVLLPIFQLNTMVN</sequence>
<dbReference type="Pfam" id="PF00482">
    <property type="entry name" value="T2SSF"/>
    <property type="match status" value="2"/>
</dbReference>
<keyword evidence="6" id="KW-0997">Cell inner membrane</keyword>
<keyword evidence="10" id="KW-0653">Protein transport</keyword>
<dbReference type="PRINTS" id="PR00812">
    <property type="entry name" value="BCTERIALGSPF"/>
</dbReference>
<dbReference type="PANTHER" id="PTHR30012">
    <property type="entry name" value="GENERAL SECRETION PATHWAY PROTEIN"/>
    <property type="match status" value="1"/>
</dbReference>
<dbReference type="InterPro" id="IPR011850">
    <property type="entry name" value="T2SS_GspF"/>
</dbReference>
<evidence type="ECO:0000256" key="12">
    <source>
        <dbReference type="ARBA" id="ARBA00023136"/>
    </source>
</evidence>
<evidence type="ECO:0000259" key="16">
    <source>
        <dbReference type="Pfam" id="PF00482"/>
    </source>
</evidence>
<evidence type="ECO:0000313" key="17">
    <source>
        <dbReference type="EMBL" id="MCX2981043.1"/>
    </source>
</evidence>
<comment type="function">
    <text evidence="1">Component of the type II secretion system inner membrane complex required for the energy-dependent secretion of extracellular factors such as proteases and toxins from the periplasm.</text>
</comment>
<evidence type="ECO:0000256" key="6">
    <source>
        <dbReference type="ARBA" id="ARBA00022519"/>
    </source>
</evidence>
<feature type="transmembrane region" description="Helical" evidence="15">
    <location>
        <begin position="375"/>
        <end position="396"/>
    </location>
</feature>
<keyword evidence="18" id="KW-1185">Reference proteome</keyword>
<dbReference type="InterPro" id="IPR003004">
    <property type="entry name" value="GspF/PilC"/>
</dbReference>
<keyword evidence="12 15" id="KW-0472">Membrane</keyword>
<evidence type="ECO:0000256" key="11">
    <source>
        <dbReference type="ARBA" id="ARBA00022989"/>
    </source>
</evidence>
<comment type="subcellular location">
    <subcellularLocation>
        <location evidence="2 14">Cell inner membrane</location>
        <topology evidence="2 14">Multi-pass membrane protein</topology>
    </subcellularLocation>
</comment>
<evidence type="ECO:0000256" key="13">
    <source>
        <dbReference type="ARBA" id="ARBA00030750"/>
    </source>
</evidence>
<comment type="caution">
    <text evidence="17">The sequence shown here is derived from an EMBL/GenBank/DDBJ whole genome shotgun (WGS) entry which is preliminary data.</text>
</comment>
<keyword evidence="4 14" id="KW-0813">Transport</keyword>
<name>A0ABT3TFF1_9GAMM</name>
<keyword evidence="11 15" id="KW-1133">Transmembrane helix</keyword>
<dbReference type="InterPro" id="IPR042094">
    <property type="entry name" value="T2SS_GspF_sf"/>
</dbReference>
<keyword evidence="7 14" id="KW-0812">Transmembrane</keyword>
<evidence type="ECO:0000256" key="8">
    <source>
        <dbReference type="ARBA" id="ARBA00022723"/>
    </source>
</evidence>
<dbReference type="NCBIfam" id="TIGR02120">
    <property type="entry name" value="GspF"/>
    <property type="match status" value="1"/>
</dbReference>
<evidence type="ECO:0000256" key="9">
    <source>
        <dbReference type="ARBA" id="ARBA00022837"/>
    </source>
</evidence>
<evidence type="ECO:0000256" key="10">
    <source>
        <dbReference type="ARBA" id="ARBA00022927"/>
    </source>
</evidence>
<evidence type="ECO:0000256" key="7">
    <source>
        <dbReference type="ARBA" id="ARBA00022692"/>
    </source>
</evidence>
<dbReference type="PROSITE" id="PS00874">
    <property type="entry name" value="T2SP_F"/>
    <property type="match status" value="1"/>
</dbReference>
<feature type="domain" description="Type II secretion system protein GspF" evidence="16">
    <location>
        <begin position="70"/>
        <end position="192"/>
    </location>
</feature>
<dbReference type="InterPro" id="IPR018076">
    <property type="entry name" value="T2SS_GspF_dom"/>
</dbReference>
<keyword evidence="8" id="KW-0479">Metal-binding</keyword>
<dbReference type="Gene3D" id="1.20.81.30">
    <property type="entry name" value="Type II secretion system (T2SS), domain F"/>
    <property type="match status" value="2"/>
</dbReference>
<keyword evidence="5" id="KW-1003">Cell membrane</keyword>
<evidence type="ECO:0000256" key="5">
    <source>
        <dbReference type="ARBA" id="ARBA00022475"/>
    </source>
</evidence>
<keyword evidence="9" id="KW-0106">Calcium</keyword>
<dbReference type="RefSeq" id="WP_279245059.1">
    <property type="nucleotide sequence ID" value="NZ_SHNN01000002.1"/>
</dbReference>
<feature type="transmembrane region" description="Helical" evidence="15">
    <location>
        <begin position="222"/>
        <end position="241"/>
    </location>
</feature>
<evidence type="ECO:0000256" key="2">
    <source>
        <dbReference type="ARBA" id="ARBA00004429"/>
    </source>
</evidence>
<organism evidence="17 18">
    <name type="scientific">Candidatus Litorirhabdus singularis</name>
    <dbReference type="NCBI Taxonomy" id="2518993"/>
    <lineage>
        <taxon>Bacteria</taxon>
        <taxon>Pseudomonadati</taxon>
        <taxon>Pseudomonadota</taxon>
        <taxon>Gammaproteobacteria</taxon>
        <taxon>Cellvibrionales</taxon>
        <taxon>Halieaceae</taxon>
        <taxon>Candidatus Litorirhabdus</taxon>
    </lineage>
</organism>
<feature type="domain" description="Type II secretion system protein GspF" evidence="16">
    <location>
        <begin position="272"/>
        <end position="394"/>
    </location>
</feature>
<protein>
    <recommendedName>
        <fullName evidence="13">General secretion pathway protein F</fullName>
    </recommendedName>
</protein>
<dbReference type="PANTHER" id="PTHR30012:SF0">
    <property type="entry name" value="TYPE II SECRETION SYSTEM PROTEIN F-RELATED"/>
    <property type="match status" value="1"/>
</dbReference>
<evidence type="ECO:0000313" key="18">
    <source>
        <dbReference type="Proteomes" id="UP001143362"/>
    </source>
</evidence>
<evidence type="ECO:0000256" key="14">
    <source>
        <dbReference type="RuleBase" id="RU003923"/>
    </source>
</evidence>
<dbReference type="Proteomes" id="UP001143362">
    <property type="component" value="Unassembled WGS sequence"/>
</dbReference>
<evidence type="ECO:0000256" key="15">
    <source>
        <dbReference type="SAM" id="Phobius"/>
    </source>
</evidence>
<evidence type="ECO:0000256" key="1">
    <source>
        <dbReference type="ARBA" id="ARBA00002684"/>
    </source>
</evidence>
<reference evidence="17" key="1">
    <citation type="submission" date="2019-02" db="EMBL/GenBank/DDBJ databases">
        <authorList>
            <person name="Li S.-H."/>
        </authorList>
    </citation>
    <scope>NUCLEOTIDE SEQUENCE</scope>
    <source>
        <strain evidence="17">IMCC14734</strain>
    </source>
</reference>
<comment type="similarity">
    <text evidence="3 14">Belongs to the GSP F family.</text>
</comment>
<proteinExistence type="inferred from homology"/>
<gene>
    <name evidence="17" type="primary">gspF</name>
    <name evidence="17" type="ORF">EYC98_09225</name>
</gene>
<accession>A0ABT3TFF1</accession>
<evidence type="ECO:0000256" key="4">
    <source>
        <dbReference type="ARBA" id="ARBA00022448"/>
    </source>
</evidence>
<dbReference type="EMBL" id="SHNN01000002">
    <property type="protein sequence ID" value="MCX2981043.1"/>
    <property type="molecule type" value="Genomic_DNA"/>
</dbReference>
<feature type="transmembrane region" description="Helical" evidence="15">
    <location>
        <begin position="168"/>
        <end position="191"/>
    </location>
</feature>
<dbReference type="InterPro" id="IPR001992">
    <property type="entry name" value="T2SS_GspF/T4SS_PilC_CS"/>
</dbReference>
<evidence type="ECO:0000256" key="3">
    <source>
        <dbReference type="ARBA" id="ARBA00005745"/>
    </source>
</evidence>